<organism evidence="2 3">
    <name type="scientific">Thalassovita gelatinovora</name>
    <name type="common">Thalassobius gelatinovorus</name>
    <dbReference type="NCBI Taxonomy" id="53501"/>
    <lineage>
        <taxon>Bacteria</taxon>
        <taxon>Pseudomonadati</taxon>
        <taxon>Pseudomonadota</taxon>
        <taxon>Alphaproteobacteria</taxon>
        <taxon>Rhodobacterales</taxon>
        <taxon>Roseobacteraceae</taxon>
        <taxon>Thalassovita</taxon>
    </lineage>
</organism>
<evidence type="ECO:0000313" key="3">
    <source>
        <dbReference type="Proteomes" id="UP000051587"/>
    </source>
</evidence>
<reference evidence="2 3" key="1">
    <citation type="submission" date="2015-09" db="EMBL/GenBank/DDBJ databases">
        <authorList>
            <consortium name="Swine Surveillance"/>
        </authorList>
    </citation>
    <scope>NUCLEOTIDE SEQUENCE [LARGE SCALE GENOMIC DNA]</scope>
    <source>
        <strain evidence="2 3">CECT 4357</strain>
    </source>
</reference>
<evidence type="ECO:0000313" key="2">
    <source>
        <dbReference type="EMBL" id="CUH65043.1"/>
    </source>
</evidence>
<protein>
    <recommendedName>
        <fullName evidence="4">DUF1761 domain-containing protein</fullName>
    </recommendedName>
</protein>
<accession>A0A0P1FXD7</accession>
<evidence type="ECO:0008006" key="4">
    <source>
        <dbReference type="Google" id="ProtNLM"/>
    </source>
</evidence>
<dbReference type="OrthoDB" id="344736at2"/>
<dbReference type="EMBL" id="CYSA01000015">
    <property type="protein sequence ID" value="CUH65043.1"/>
    <property type="molecule type" value="Genomic_DNA"/>
</dbReference>
<dbReference type="Proteomes" id="UP000051587">
    <property type="component" value="Unassembled WGS sequence"/>
</dbReference>
<sequence length="131" mass="13941">MEFLNVFVAALASYAFGAIWYMVNAKAWMAASGVELGENGQPKNRSNPMPYIVSFVCAVIVAGMMRHIFSLAGIDSPAKGVVAGLGIGLFLVTPWVVTNYTFAGRPRLLSLIDGGYATIGCTIMGVILTLF</sequence>
<feature type="transmembrane region" description="Helical" evidence="1">
    <location>
        <begin position="81"/>
        <end position="102"/>
    </location>
</feature>
<evidence type="ECO:0000256" key="1">
    <source>
        <dbReference type="SAM" id="Phobius"/>
    </source>
</evidence>
<dbReference type="Pfam" id="PF08570">
    <property type="entry name" value="DUF1761"/>
    <property type="match status" value="1"/>
</dbReference>
<dbReference type="RefSeq" id="WP_058262362.1">
    <property type="nucleotide sequence ID" value="NZ_CP051181.1"/>
</dbReference>
<keyword evidence="3" id="KW-1185">Reference proteome</keyword>
<name>A0A0P1FXD7_THAGE</name>
<gene>
    <name evidence="2" type="ORF">TG4357_01648</name>
</gene>
<feature type="transmembrane region" description="Helical" evidence="1">
    <location>
        <begin position="49"/>
        <end position="69"/>
    </location>
</feature>
<dbReference type="STRING" id="53501.SAMN04488043_10227"/>
<dbReference type="AlphaFoldDB" id="A0A0P1FXD7"/>
<dbReference type="InterPro" id="IPR013879">
    <property type="entry name" value="DUF1761"/>
</dbReference>
<proteinExistence type="predicted"/>
<feature type="transmembrane region" description="Helical" evidence="1">
    <location>
        <begin position="108"/>
        <end position="130"/>
    </location>
</feature>
<keyword evidence="1" id="KW-0812">Transmembrane</keyword>
<keyword evidence="1" id="KW-0472">Membrane</keyword>
<keyword evidence="1" id="KW-1133">Transmembrane helix</keyword>